<reference evidence="1" key="1">
    <citation type="submission" date="2016-10" db="EMBL/GenBank/DDBJ databases">
        <title>Sequence of Gallionella enrichment culture.</title>
        <authorList>
            <person name="Poehlein A."/>
            <person name="Muehling M."/>
            <person name="Daniel R."/>
        </authorList>
    </citation>
    <scope>NUCLEOTIDE SEQUENCE</scope>
</reference>
<organism evidence="1">
    <name type="scientific">mine drainage metagenome</name>
    <dbReference type="NCBI Taxonomy" id="410659"/>
    <lineage>
        <taxon>unclassified sequences</taxon>
        <taxon>metagenomes</taxon>
        <taxon>ecological metagenomes</taxon>
    </lineage>
</organism>
<accession>A0A1J5RPR6</accession>
<name>A0A1J5RPR6_9ZZZZ</name>
<protein>
    <submittedName>
        <fullName evidence="1">Uncharacterized protein</fullName>
    </submittedName>
</protein>
<dbReference type="AlphaFoldDB" id="A0A1J5RPR6"/>
<comment type="caution">
    <text evidence="1">The sequence shown here is derived from an EMBL/GenBank/DDBJ whole genome shotgun (WGS) entry which is preliminary data.</text>
</comment>
<evidence type="ECO:0000313" key="1">
    <source>
        <dbReference type="EMBL" id="OIQ98014.1"/>
    </source>
</evidence>
<gene>
    <name evidence="1" type="ORF">GALL_199350</name>
</gene>
<proteinExistence type="predicted"/>
<sequence>MPTFAELYCSRHGCPLRAFRRRIFWQLLPWHALPLAPVLVLGDYFAPDYSLIDACARATGMGGIYEAIRDYPNSCRNLGWLRRRARVRISTRRLYRLAAIHLGDGNLPVLKNRKVPKLHQSRSI</sequence>
<dbReference type="EMBL" id="MLJW01000124">
    <property type="protein sequence ID" value="OIQ98014.1"/>
    <property type="molecule type" value="Genomic_DNA"/>
</dbReference>